<gene>
    <name evidence="1" type="ORF">N7449_000612</name>
</gene>
<protein>
    <submittedName>
        <fullName evidence="1">Uncharacterized protein</fullName>
    </submittedName>
</protein>
<evidence type="ECO:0000313" key="2">
    <source>
        <dbReference type="Proteomes" id="UP001150942"/>
    </source>
</evidence>
<dbReference type="OrthoDB" id="4199986at2759"/>
<proteinExistence type="predicted"/>
<dbReference type="EMBL" id="JAPQKQ010000001">
    <property type="protein sequence ID" value="KAJ5213443.1"/>
    <property type="molecule type" value="Genomic_DNA"/>
</dbReference>
<keyword evidence="2" id="KW-1185">Reference proteome</keyword>
<evidence type="ECO:0000313" key="1">
    <source>
        <dbReference type="EMBL" id="KAJ5213443.1"/>
    </source>
</evidence>
<dbReference type="AlphaFoldDB" id="A0A9W9N6F9"/>
<comment type="caution">
    <text evidence="1">The sequence shown here is derived from an EMBL/GenBank/DDBJ whole genome shotgun (WGS) entry which is preliminary data.</text>
</comment>
<accession>A0A9W9N6F9</accession>
<sequence length="133" mass="14401">MHQYGGDTTLTRLFLVCNDTGGNVLTVFKSDLDSLQFNSTQHAGALQGASLMETSLGQAPQDTILVDMQIVTSSLVELTPWFVEIAVIKPDNMGAARLSGAAMRRRLFFATAPGNDRLYVAQKKAGLIRDLPT</sequence>
<organism evidence="1 2">
    <name type="scientific">Penicillium cf. viridicatum</name>
    <dbReference type="NCBI Taxonomy" id="2972119"/>
    <lineage>
        <taxon>Eukaryota</taxon>
        <taxon>Fungi</taxon>
        <taxon>Dikarya</taxon>
        <taxon>Ascomycota</taxon>
        <taxon>Pezizomycotina</taxon>
        <taxon>Eurotiomycetes</taxon>
        <taxon>Eurotiomycetidae</taxon>
        <taxon>Eurotiales</taxon>
        <taxon>Aspergillaceae</taxon>
        <taxon>Penicillium</taxon>
    </lineage>
</organism>
<reference evidence="1" key="1">
    <citation type="submission" date="2022-11" db="EMBL/GenBank/DDBJ databases">
        <authorList>
            <person name="Petersen C."/>
        </authorList>
    </citation>
    <scope>NUCLEOTIDE SEQUENCE</scope>
    <source>
        <strain evidence="1">IBT 20477</strain>
    </source>
</reference>
<dbReference type="Proteomes" id="UP001150942">
    <property type="component" value="Unassembled WGS sequence"/>
</dbReference>
<reference evidence="1" key="2">
    <citation type="journal article" date="2023" name="IMA Fungus">
        <title>Comparative genomic study of the Penicillium genus elucidates a diverse pangenome and 15 lateral gene transfer events.</title>
        <authorList>
            <person name="Petersen C."/>
            <person name="Sorensen T."/>
            <person name="Nielsen M.R."/>
            <person name="Sondergaard T.E."/>
            <person name="Sorensen J.L."/>
            <person name="Fitzpatrick D.A."/>
            <person name="Frisvad J.C."/>
            <person name="Nielsen K.L."/>
        </authorList>
    </citation>
    <scope>NUCLEOTIDE SEQUENCE</scope>
    <source>
        <strain evidence="1">IBT 20477</strain>
    </source>
</reference>
<name>A0A9W9N6F9_9EURO</name>